<protein>
    <recommendedName>
        <fullName evidence="3">MIF4G domain-containing protein</fullName>
    </recommendedName>
</protein>
<sequence length="332" mass="38425">MSVSINKYSIDDFNSILFQGFSYKLPDETLNRISELALQVGSPDYVKTPVFQKQENPIKSETTRENGNGGFKRGRRGKAQEIINDEDWNAIRNFQPTKIEEKAGLDADIDAIRANLNKLTDKNYIDIVNKIFDIIDRLISENITIDNMARLSATLFDIASTNRYYSKVYADLYSELSSKYPTMKDTFEKNLENFTELFNIIEYVDPKVNYDKFCEINKINEKRKALAAFYLNLMSNSMITQGKIMNITRNLLSQLYTFISQDNKKNEVDELTETVVILYKKELYNNDDGDDYLSIEGYTISEVIDKIANSKVKDYKSLTNKSLFKFMDLIDM</sequence>
<dbReference type="SUPFAM" id="SSF48371">
    <property type="entry name" value="ARM repeat"/>
    <property type="match status" value="1"/>
</dbReference>
<organism evidence="2">
    <name type="scientific">viral metagenome</name>
    <dbReference type="NCBI Taxonomy" id="1070528"/>
    <lineage>
        <taxon>unclassified sequences</taxon>
        <taxon>metagenomes</taxon>
        <taxon>organismal metagenomes</taxon>
    </lineage>
</organism>
<dbReference type="Gene3D" id="1.25.40.180">
    <property type="match status" value="1"/>
</dbReference>
<accession>A0A6C0AR85</accession>
<proteinExistence type="predicted"/>
<reference evidence="2" key="1">
    <citation type="journal article" date="2020" name="Nature">
        <title>Giant virus diversity and host interactions through global metagenomics.</title>
        <authorList>
            <person name="Schulz F."/>
            <person name="Roux S."/>
            <person name="Paez-Espino D."/>
            <person name="Jungbluth S."/>
            <person name="Walsh D.A."/>
            <person name="Denef V.J."/>
            <person name="McMahon K.D."/>
            <person name="Konstantinidis K.T."/>
            <person name="Eloe-Fadrosh E.A."/>
            <person name="Kyrpides N.C."/>
            <person name="Woyke T."/>
        </authorList>
    </citation>
    <scope>NUCLEOTIDE SEQUENCE</scope>
    <source>
        <strain evidence="2">GVMAG-S-1101165-79</strain>
    </source>
</reference>
<feature type="region of interest" description="Disordered" evidence="1">
    <location>
        <begin position="54"/>
        <end position="76"/>
    </location>
</feature>
<evidence type="ECO:0000256" key="1">
    <source>
        <dbReference type="SAM" id="MobiDB-lite"/>
    </source>
</evidence>
<name>A0A6C0AR85_9ZZZZ</name>
<dbReference type="EMBL" id="MN740766">
    <property type="protein sequence ID" value="QHS82399.1"/>
    <property type="molecule type" value="Genomic_DNA"/>
</dbReference>
<dbReference type="InterPro" id="IPR016024">
    <property type="entry name" value="ARM-type_fold"/>
</dbReference>
<evidence type="ECO:0000313" key="2">
    <source>
        <dbReference type="EMBL" id="QHS82399.1"/>
    </source>
</evidence>
<dbReference type="AlphaFoldDB" id="A0A6C0AR85"/>
<evidence type="ECO:0008006" key="3">
    <source>
        <dbReference type="Google" id="ProtNLM"/>
    </source>
</evidence>